<evidence type="ECO:0000313" key="10">
    <source>
        <dbReference type="Proteomes" id="UP000030403"/>
    </source>
</evidence>
<dbReference type="RefSeq" id="WP_027446221.1">
    <property type="nucleotide sequence ID" value="NZ_AULJ01000032.1"/>
</dbReference>
<evidence type="ECO:0000256" key="5">
    <source>
        <dbReference type="ARBA" id="ARBA00022989"/>
    </source>
</evidence>
<evidence type="ECO:0000256" key="7">
    <source>
        <dbReference type="SAM" id="Phobius"/>
    </source>
</evidence>
<feature type="transmembrane region" description="Helical" evidence="7">
    <location>
        <begin position="443"/>
        <end position="462"/>
    </location>
</feature>
<dbReference type="PANTHER" id="PTHR33406:SF6">
    <property type="entry name" value="MEMBRANE PROTEIN YDGH-RELATED"/>
    <property type="match status" value="1"/>
</dbReference>
<dbReference type="STRING" id="1385511.GCA_000425225_02528"/>
<gene>
    <name evidence="9" type="ORF">N783_01230</name>
</gene>
<name>A0A0A5I2R7_9BACI</name>
<keyword evidence="6 7" id="KW-0472">Membrane</keyword>
<feature type="domain" description="Membrane transport protein MMPL" evidence="8">
    <location>
        <begin position="356"/>
        <end position="497"/>
    </location>
</feature>
<dbReference type="Gene3D" id="1.20.1640.10">
    <property type="entry name" value="Multidrug efflux transporter AcrB transmembrane domain"/>
    <property type="match status" value="1"/>
</dbReference>
<comment type="subcellular location">
    <subcellularLocation>
        <location evidence="1">Cell membrane</location>
        <topology evidence="1">Multi-pass membrane protein</topology>
    </subcellularLocation>
</comment>
<dbReference type="Proteomes" id="UP000030403">
    <property type="component" value="Unassembled WGS sequence"/>
</dbReference>
<feature type="transmembrane region" description="Helical" evidence="7">
    <location>
        <begin position="468"/>
        <end position="486"/>
    </location>
</feature>
<dbReference type="AlphaFoldDB" id="A0A0A5I2R7"/>
<evidence type="ECO:0000256" key="4">
    <source>
        <dbReference type="ARBA" id="ARBA00022692"/>
    </source>
</evidence>
<comment type="caution">
    <text evidence="9">The sequence shown here is derived from an EMBL/GenBank/DDBJ whole genome shotgun (WGS) entry which is preliminary data.</text>
</comment>
<keyword evidence="3" id="KW-1003">Cell membrane</keyword>
<evidence type="ECO:0000256" key="6">
    <source>
        <dbReference type="ARBA" id="ARBA00023136"/>
    </source>
</evidence>
<dbReference type="OrthoDB" id="9809027at2"/>
<keyword evidence="10" id="KW-1185">Reference proteome</keyword>
<dbReference type="SUPFAM" id="SSF82866">
    <property type="entry name" value="Multidrug efflux transporter AcrB transmembrane domain"/>
    <property type="match status" value="1"/>
</dbReference>
<dbReference type="PANTHER" id="PTHR33406">
    <property type="entry name" value="MEMBRANE PROTEIN MJ1562-RELATED"/>
    <property type="match status" value="1"/>
</dbReference>
<keyword evidence="5 7" id="KW-1133">Transmembrane helix</keyword>
<dbReference type="eggNOG" id="COG1033">
    <property type="taxonomic scope" value="Bacteria"/>
</dbReference>
<proteinExistence type="inferred from homology"/>
<dbReference type="GO" id="GO:0005886">
    <property type="term" value="C:plasma membrane"/>
    <property type="evidence" value="ECO:0007669"/>
    <property type="project" value="UniProtKB-SubCell"/>
</dbReference>
<feature type="transmembrane region" description="Helical" evidence="7">
    <location>
        <begin position="420"/>
        <end position="436"/>
    </location>
</feature>
<reference evidence="9 10" key="1">
    <citation type="submission" date="2013-08" db="EMBL/GenBank/DDBJ databases">
        <authorList>
            <person name="Huang J."/>
            <person name="Wang G."/>
        </authorList>
    </citation>
    <scope>NUCLEOTIDE SEQUENCE [LARGE SCALE GENOMIC DNA]</scope>
    <source>
        <strain evidence="9 10">BH030004</strain>
    </source>
</reference>
<protein>
    <recommendedName>
        <fullName evidence="8">Membrane transport protein MMPL domain-containing protein</fullName>
    </recommendedName>
</protein>
<dbReference type="InterPro" id="IPR050545">
    <property type="entry name" value="Mycobact_MmpL"/>
</dbReference>
<evidence type="ECO:0000256" key="1">
    <source>
        <dbReference type="ARBA" id="ARBA00004651"/>
    </source>
</evidence>
<dbReference type="Pfam" id="PF03176">
    <property type="entry name" value="MMPL"/>
    <property type="match status" value="1"/>
</dbReference>
<evidence type="ECO:0000313" key="9">
    <source>
        <dbReference type="EMBL" id="KGX90142.1"/>
    </source>
</evidence>
<keyword evidence="4 7" id="KW-0812">Transmembrane</keyword>
<sequence>MWILKNIANKIVKNPIKVITFTIVAILLFAAGAQQVEMATGNNTLIEEDTKVYQNNLKLEQEFGGESVIVIYEAENESDLLKPNTLKQMKDLESQLRSQDGIYSIVGPHTAVQNISEKKAEKYKEGLTEMADGLNEMGEKLKEISINIEENASSQSSLPDFESKISEMEKGIGKMVEGQKKLEQGTGELVNGYSSMGVQLKGVAMKLQQSAEQMNKSVAERPAQQKQAVELKQVGLKLGRMADQMISASKQSAQLPNVSRKTIDGLQGLEKGLRGQQSQLNNMGERQAQKQKDLKELADGLAEMGENLDSMSENLMEMINYSDSMLPGIPKKQETLDQMIYEDDGSLRSMFDDIIIDGRYMTFMIKFTGNATDANKSELVSFVKDYMEENSMEGISTMVSGKPVLDDAIRTEMKKSMQKMMGLSILFMILVLAVVFRVRWRILPLVIIMIAVIGTVGLMGWLSVPITMVSMAVFPILIGLGIDYAIQFQSRFTEEMTGEEQ</sequence>
<evidence type="ECO:0000256" key="3">
    <source>
        <dbReference type="ARBA" id="ARBA00022475"/>
    </source>
</evidence>
<dbReference type="InterPro" id="IPR004869">
    <property type="entry name" value="MMPL_dom"/>
</dbReference>
<organism evidence="9 10">
    <name type="scientific">Pontibacillus marinus BH030004 = DSM 16465</name>
    <dbReference type="NCBI Taxonomy" id="1385511"/>
    <lineage>
        <taxon>Bacteria</taxon>
        <taxon>Bacillati</taxon>
        <taxon>Bacillota</taxon>
        <taxon>Bacilli</taxon>
        <taxon>Bacillales</taxon>
        <taxon>Bacillaceae</taxon>
        <taxon>Pontibacillus</taxon>
    </lineage>
</organism>
<dbReference type="EMBL" id="AVPF01000009">
    <property type="protein sequence ID" value="KGX90142.1"/>
    <property type="molecule type" value="Genomic_DNA"/>
</dbReference>
<comment type="similarity">
    <text evidence="2">Belongs to the resistance-nodulation-cell division (RND) (TC 2.A.6) family. MmpL subfamily.</text>
</comment>
<accession>A0A0A5I2R7</accession>
<evidence type="ECO:0000259" key="8">
    <source>
        <dbReference type="Pfam" id="PF03176"/>
    </source>
</evidence>
<evidence type="ECO:0000256" key="2">
    <source>
        <dbReference type="ARBA" id="ARBA00010157"/>
    </source>
</evidence>